<comment type="similarity">
    <text evidence="2">Belongs to the SNF7 family.</text>
</comment>
<evidence type="ECO:0000256" key="7">
    <source>
        <dbReference type="SAM" id="MobiDB-lite"/>
    </source>
</evidence>
<evidence type="ECO:0000256" key="4">
    <source>
        <dbReference type="ARBA" id="ARBA00040017"/>
    </source>
</evidence>
<evidence type="ECO:0000256" key="6">
    <source>
        <dbReference type="SAM" id="Coils"/>
    </source>
</evidence>
<dbReference type="EMBL" id="CAUWAG010000004">
    <property type="protein sequence ID" value="CAJ2502336.1"/>
    <property type="molecule type" value="Genomic_DNA"/>
</dbReference>
<dbReference type="PANTHER" id="PTHR22761:SF10">
    <property type="entry name" value="GH13992P"/>
    <property type="match status" value="1"/>
</dbReference>
<feature type="compositionally biased region" description="Gly residues" evidence="7">
    <location>
        <begin position="1"/>
        <end position="12"/>
    </location>
</feature>
<comment type="subcellular location">
    <subcellularLocation>
        <location evidence="1">Endosome</location>
    </subcellularLocation>
</comment>
<gene>
    <name evidence="8" type="ORF">KHLLAP_LOCUS2804</name>
</gene>
<feature type="coiled-coil region" evidence="6">
    <location>
        <begin position="123"/>
        <end position="178"/>
    </location>
</feature>
<evidence type="ECO:0000256" key="1">
    <source>
        <dbReference type="ARBA" id="ARBA00004177"/>
    </source>
</evidence>
<keyword evidence="3" id="KW-0967">Endosome</keyword>
<dbReference type="GO" id="GO:0032511">
    <property type="term" value="P:late endosome to vacuole transport via multivesicular body sorting pathway"/>
    <property type="evidence" value="ECO:0007669"/>
    <property type="project" value="TreeGrafter"/>
</dbReference>
<proteinExistence type="inferred from homology"/>
<evidence type="ECO:0000256" key="2">
    <source>
        <dbReference type="ARBA" id="ARBA00006190"/>
    </source>
</evidence>
<reference evidence="8" key="1">
    <citation type="submission" date="2023-10" db="EMBL/GenBank/DDBJ databases">
        <authorList>
            <person name="Hackl T."/>
        </authorList>
    </citation>
    <scope>NUCLEOTIDE SEQUENCE</scope>
</reference>
<dbReference type="GO" id="GO:0006900">
    <property type="term" value="P:vesicle budding from membrane"/>
    <property type="evidence" value="ECO:0007669"/>
    <property type="project" value="TreeGrafter"/>
</dbReference>
<keyword evidence="9" id="KW-1185">Reference proteome</keyword>
<evidence type="ECO:0000256" key="5">
    <source>
        <dbReference type="ARBA" id="ARBA00042586"/>
    </source>
</evidence>
<comment type="caution">
    <text evidence="8">The sequence shown here is derived from an EMBL/GenBank/DDBJ whole genome shotgun (WGS) entry which is preliminary data.</text>
</comment>
<evidence type="ECO:0000313" key="8">
    <source>
        <dbReference type="EMBL" id="CAJ2502336.1"/>
    </source>
</evidence>
<evidence type="ECO:0000256" key="3">
    <source>
        <dbReference type="ARBA" id="ARBA00022753"/>
    </source>
</evidence>
<dbReference type="AlphaFoldDB" id="A0AAI8YEX9"/>
<name>A0AAI8YEX9_9PEZI</name>
<sequence length="301" mass="32827">MSGVWGWFGGGAAQKKKDSPKNAILGLRSQLEMLQKREKHLQTQMDEQDAIARKNVNTNKNAAKVALRRKKTHEHSLDQTISQIGTLEQQINSIESANINRETLAAMERAGDAMKHIHGKLTVDKVDETMDKLREQNALSEEIVSAITSNHLGETMDEEELEEELEALQQEALDKKMLEPGTVPVSDVVHRMPAVANSEIKGKPQAVAEEDDEEAELRKLQAEMAIGGKEALGWKVAIIMFTPHLCRVAGSILSASTSSRQVTISKHPPSAGAFFIPAWGVGVTSYGALRGSTHPAVLSVG</sequence>
<dbReference type="InterPro" id="IPR005024">
    <property type="entry name" value="Snf7_fam"/>
</dbReference>
<dbReference type="Pfam" id="PF03357">
    <property type="entry name" value="Snf7"/>
    <property type="match status" value="1"/>
</dbReference>
<dbReference type="GO" id="GO:0005771">
    <property type="term" value="C:multivesicular body"/>
    <property type="evidence" value="ECO:0007669"/>
    <property type="project" value="TreeGrafter"/>
</dbReference>
<dbReference type="PANTHER" id="PTHR22761">
    <property type="entry name" value="CHARGED MULTIVESICULAR BODY PROTEIN"/>
    <property type="match status" value="1"/>
</dbReference>
<dbReference type="GO" id="GO:0009898">
    <property type="term" value="C:cytoplasmic side of plasma membrane"/>
    <property type="evidence" value="ECO:0007669"/>
    <property type="project" value="TreeGrafter"/>
</dbReference>
<protein>
    <recommendedName>
        <fullName evidence="4">Vacuolar-sorting protein SNF7</fullName>
    </recommendedName>
    <alternativeName>
        <fullName evidence="5">Vacuolar protein-sorting-associated protein 32</fullName>
    </alternativeName>
</protein>
<keyword evidence="6" id="KW-0175">Coiled coil</keyword>
<evidence type="ECO:0000313" key="9">
    <source>
        <dbReference type="Proteomes" id="UP001295740"/>
    </source>
</evidence>
<feature type="region of interest" description="Disordered" evidence="7">
    <location>
        <begin position="1"/>
        <end position="21"/>
    </location>
</feature>
<dbReference type="Gene3D" id="1.10.287.1060">
    <property type="entry name" value="ESAT-6-like"/>
    <property type="match status" value="1"/>
</dbReference>
<organism evidence="8 9">
    <name type="scientific">Anthostomella pinea</name>
    <dbReference type="NCBI Taxonomy" id="933095"/>
    <lineage>
        <taxon>Eukaryota</taxon>
        <taxon>Fungi</taxon>
        <taxon>Dikarya</taxon>
        <taxon>Ascomycota</taxon>
        <taxon>Pezizomycotina</taxon>
        <taxon>Sordariomycetes</taxon>
        <taxon>Xylariomycetidae</taxon>
        <taxon>Xylariales</taxon>
        <taxon>Xylariaceae</taxon>
        <taxon>Anthostomella</taxon>
    </lineage>
</organism>
<dbReference type="GO" id="GO:0000815">
    <property type="term" value="C:ESCRT III complex"/>
    <property type="evidence" value="ECO:0007669"/>
    <property type="project" value="TreeGrafter"/>
</dbReference>
<accession>A0AAI8YEX9</accession>
<dbReference type="Proteomes" id="UP001295740">
    <property type="component" value="Unassembled WGS sequence"/>
</dbReference>